<proteinExistence type="predicted"/>
<reference evidence="1 2" key="1">
    <citation type="submission" date="2019-12" db="EMBL/GenBank/DDBJ databases">
        <title>Draft genome sequence of Pseudomonas otitidis recovered from a chicken carcass.</title>
        <authorList>
            <person name="Vieira T.R."/>
            <person name="Oliviera E.F.C."/>
            <person name="Silva N.M.V."/>
            <person name="Sambrano G.E."/>
            <person name="Cibulski S.P."/>
            <person name="Cardoso M.R.I."/>
        </authorList>
    </citation>
    <scope>NUCLEOTIDE SEQUENCE [LARGE SCALE GENOMIC DNA]</scope>
    <source>
        <strain evidence="1 2">25_K</strain>
    </source>
</reference>
<accession>A0A7X3KY65</accession>
<evidence type="ECO:0000313" key="1">
    <source>
        <dbReference type="EMBL" id="MWK60589.1"/>
    </source>
</evidence>
<name>A0A7X3KY65_9GAMM</name>
<dbReference type="Proteomes" id="UP000461288">
    <property type="component" value="Unassembled WGS sequence"/>
</dbReference>
<gene>
    <name evidence="1" type="ORF">GO594_31960</name>
</gene>
<organism evidence="1 2">
    <name type="scientific">Metapseudomonas otitidis</name>
    <dbReference type="NCBI Taxonomy" id="319939"/>
    <lineage>
        <taxon>Bacteria</taxon>
        <taxon>Pseudomonadati</taxon>
        <taxon>Pseudomonadota</taxon>
        <taxon>Gammaproteobacteria</taxon>
        <taxon>Pseudomonadales</taxon>
        <taxon>Pseudomonadaceae</taxon>
        <taxon>Metapseudomonas</taxon>
    </lineage>
</organism>
<evidence type="ECO:0000313" key="2">
    <source>
        <dbReference type="Proteomes" id="UP000461288"/>
    </source>
</evidence>
<dbReference type="EMBL" id="WTFN01000663">
    <property type="protein sequence ID" value="MWK60589.1"/>
    <property type="molecule type" value="Genomic_DNA"/>
</dbReference>
<protein>
    <submittedName>
        <fullName evidence="1">Uncharacterized protein</fullName>
    </submittedName>
</protein>
<sequence>MLKNQLRKKLTIKDKCVNSWEQKRLSKSPTDKPRENCLKPLFFAEAEKKKKL</sequence>
<dbReference type="AlphaFoldDB" id="A0A7X3KY65"/>
<comment type="caution">
    <text evidence="1">The sequence shown here is derived from an EMBL/GenBank/DDBJ whole genome shotgun (WGS) entry which is preliminary data.</text>
</comment>